<dbReference type="Proteomes" id="UP000662618">
    <property type="component" value="Unassembled WGS sequence"/>
</dbReference>
<keyword evidence="1" id="KW-0472">Membrane</keyword>
<protein>
    <recommendedName>
        <fullName evidence="4">DUF3953 domain-containing protein</fullName>
    </recommendedName>
</protein>
<evidence type="ECO:0000313" key="3">
    <source>
        <dbReference type="Proteomes" id="UP000662618"/>
    </source>
</evidence>
<dbReference type="EMBL" id="CAJIMS010000001">
    <property type="protein sequence ID" value="CAD7809971.1"/>
    <property type="molecule type" value="Genomic_DNA"/>
</dbReference>
<dbReference type="AlphaFoldDB" id="A0A9N8MGK8"/>
<comment type="caution">
    <text evidence="2">The sequence shown here is derived from an EMBL/GenBank/DDBJ whole genome shotgun (WGS) entry which is preliminary data.</text>
</comment>
<accession>A0A9N8MGK8</accession>
<evidence type="ECO:0000256" key="1">
    <source>
        <dbReference type="SAM" id="Phobius"/>
    </source>
</evidence>
<name>A0A9N8MGK8_9FLAO</name>
<sequence>MFQIAFSIAFIIFGLFLKNTSNQGFQQSRRFSTFFIVIGILTLIGGMILMLYKSK</sequence>
<evidence type="ECO:0000313" key="2">
    <source>
        <dbReference type="EMBL" id="CAD7809971.1"/>
    </source>
</evidence>
<reference evidence="2" key="1">
    <citation type="submission" date="2020-12" db="EMBL/GenBank/DDBJ databases">
        <authorList>
            <person name="Rodrigo-Torres L."/>
            <person name="Arahal R. D."/>
            <person name="Lucena T."/>
        </authorList>
    </citation>
    <scope>NUCLEOTIDE SEQUENCE</scope>
    <source>
        <strain evidence="2">CECT 9390</strain>
    </source>
</reference>
<evidence type="ECO:0008006" key="4">
    <source>
        <dbReference type="Google" id="ProtNLM"/>
    </source>
</evidence>
<keyword evidence="3" id="KW-1185">Reference proteome</keyword>
<keyword evidence="1" id="KW-1133">Transmembrane helix</keyword>
<organism evidence="2 3">
    <name type="scientific">Chryseobacterium aquaeductus</name>
    <dbReference type="NCBI Taxonomy" id="2675056"/>
    <lineage>
        <taxon>Bacteria</taxon>
        <taxon>Pseudomonadati</taxon>
        <taxon>Bacteroidota</taxon>
        <taxon>Flavobacteriia</taxon>
        <taxon>Flavobacteriales</taxon>
        <taxon>Weeksellaceae</taxon>
        <taxon>Chryseobacterium group</taxon>
        <taxon>Chryseobacterium</taxon>
    </lineage>
</organism>
<proteinExistence type="predicted"/>
<gene>
    <name evidence="2" type="ORF">CHRY9390_02100</name>
</gene>
<feature type="transmembrane region" description="Helical" evidence="1">
    <location>
        <begin position="32"/>
        <end position="52"/>
    </location>
</feature>
<keyword evidence="1" id="KW-0812">Transmembrane</keyword>